<dbReference type="PANTHER" id="PTHR12634">
    <property type="entry name" value="SIT4 YEAST -ASSOCIATING PROTEIN-RELATED"/>
    <property type="match status" value="1"/>
</dbReference>
<dbReference type="PANTHER" id="PTHR12634:SF8">
    <property type="entry name" value="FIERY MOUNTAIN, ISOFORM D"/>
    <property type="match status" value="1"/>
</dbReference>
<keyword evidence="2" id="KW-0131">Cell cycle</keyword>
<sequence length="627" mass="70715">MIKFIKSYTNFIPKLLSHFHSSPIVDLLFRIIQLELNQAGVIDWLIDETDFIELIISFLHPSRSPELHLIVADFLKNIISFCTTNPTGSSASPISTGMISLTPKSPINSPILSQNPTSETFQNINALSDKIEKPSLDDQPTFITMRLMRELTNPKVIENLLSYGLDTKIHEGETIITNQSITSSLINSLSIIIDLIRRNNSDFSEHQILIHSKNSQKGPAIVPLMNLLETVIKRLPDLQIFLECPSNEIKPVKTSIGSIIPLKLERFRTIELYAELLHCSNMSMVNRSPSSITEEEQEGEAQSPSDCEMTKKEETLIDPTCRVKSSEPIEETELSKPLEAEEEEEEPSLEIESSELVEHLFIDCKIIEKILEGLEINHTYGLISNDVRLGNMAHLILISEDINKSINNNSKIFPIIYEGLKNNKKWQEFILGEVPESKANSIKPLGGIVPINNNFTTTPKNLMVDEEIDNNKVDGHTKYFTEHVKVNKSNQFSSSDDEEEDGSDEDDHWSNGKRKTGKGRANNSVISNPTPFGFDDRFDAPTRAFLTRFSGTEEDDDEEVRERAKREEKALTPRELSQVWLTSQIYCGRDLPWAEVHKFDALPANTSLTQPSCAPQIQVSTKTKEAV</sequence>
<comment type="similarity">
    <text evidence="1">Belongs to the SAPS family.</text>
</comment>
<organism evidence="4 5">
    <name type="scientific">Cronartium quercuum f. sp. fusiforme G11</name>
    <dbReference type="NCBI Taxonomy" id="708437"/>
    <lineage>
        <taxon>Eukaryota</taxon>
        <taxon>Fungi</taxon>
        <taxon>Dikarya</taxon>
        <taxon>Basidiomycota</taxon>
        <taxon>Pucciniomycotina</taxon>
        <taxon>Pucciniomycetes</taxon>
        <taxon>Pucciniales</taxon>
        <taxon>Coleosporiaceae</taxon>
        <taxon>Cronartium</taxon>
    </lineage>
</organism>
<dbReference type="InterPro" id="IPR007587">
    <property type="entry name" value="SAPS"/>
</dbReference>
<dbReference type="GO" id="GO:0019888">
    <property type="term" value="F:protein phosphatase regulator activity"/>
    <property type="evidence" value="ECO:0007669"/>
    <property type="project" value="TreeGrafter"/>
</dbReference>
<evidence type="ECO:0000313" key="5">
    <source>
        <dbReference type="Proteomes" id="UP000886653"/>
    </source>
</evidence>
<dbReference type="GO" id="GO:0005829">
    <property type="term" value="C:cytosol"/>
    <property type="evidence" value="ECO:0007669"/>
    <property type="project" value="TreeGrafter"/>
</dbReference>
<dbReference type="EMBL" id="MU167270">
    <property type="protein sequence ID" value="KAG0145819.1"/>
    <property type="molecule type" value="Genomic_DNA"/>
</dbReference>
<dbReference type="GO" id="GO:0019903">
    <property type="term" value="F:protein phosphatase binding"/>
    <property type="evidence" value="ECO:0007669"/>
    <property type="project" value="InterPro"/>
</dbReference>
<accession>A0A9P6NKH8</accession>
<evidence type="ECO:0000313" key="4">
    <source>
        <dbReference type="EMBL" id="KAG0145819.1"/>
    </source>
</evidence>
<evidence type="ECO:0000256" key="2">
    <source>
        <dbReference type="ARBA" id="ARBA00023306"/>
    </source>
</evidence>
<dbReference type="AlphaFoldDB" id="A0A9P6NKH8"/>
<feature type="compositionally biased region" description="Polar residues" evidence="3">
    <location>
        <begin position="521"/>
        <end position="530"/>
    </location>
</feature>
<gene>
    <name evidence="4" type="ORF">CROQUDRAFT_93410</name>
</gene>
<feature type="region of interest" description="Disordered" evidence="3">
    <location>
        <begin position="490"/>
        <end position="533"/>
    </location>
</feature>
<dbReference type="OrthoDB" id="10259133at2759"/>
<feature type="compositionally biased region" description="Acidic residues" evidence="3">
    <location>
        <begin position="340"/>
        <end position="350"/>
    </location>
</feature>
<proteinExistence type="inferred from homology"/>
<evidence type="ECO:0000256" key="3">
    <source>
        <dbReference type="SAM" id="MobiDB-lite"/>
    </source>
</evidence>
<dbReference type="Pfam" id="PF04499">
    <property type="entry name" value="SAPS"/>
    <property type="match status" value="2"/>
</dbReference>
<reference evidence="4" key="1">
    <citation type="submission" date="2013-11" db="EMBL/GenBank/DDBJ databases">
        <title>Genome sequence of the fusiform rust pathogen reveals effectors for host alternation and coevolution with pine.</title>
        <authorList>
            <consortium name="DOE Joint Genome Institute"/>
            <person name="Smith K."/>
            <person name="Pendleton A."/>
            <person name="Kubisiak T."/>
            <person name="Anderson C."/>
            <person name="Salamov A."/>
            <person name="Aerts A."/>
            <person name="Riley R."/>
            <person name="Clum A."/>
            <person name="Lindquist E."/>
            <person name="Ence D."/>
            <person name="Campbell M."/>
            <person name="Kronenberg Z."/>
            <person name="Feau N."/>
            <person name="Dhillon B."/>
            <person name="Hamelin R."/>
            <person name="Burleigh J."/>
            <person name="Smith J."/>
            <person name="Yandell M."/>
            <person name="Nelson C."/>
            <person name="Grigoriev I."/>
            <person name="Davis J."/>
        </authorList>
    </citation>
    <scope>NUCLEOTIDE SEQUENCE</scope>
    <source>
        <strain evidence="4">G11</strain>
    </source>
</reference>
<feature type="region of interest" description="Disordered" evidence="3">
    <location>
        <begin position="287"/>
        <end position="350"/>
    </location>
</feature>
<evidence type="ECO:0000256" key="1">
    <source>
        <dbReference type="ARBA" id="ARBA00006180"/>
    </source>
</evidence>
<feature type="compositionally biased region" description="Acidic residues" evidence="3">
    <location>
        <begin position="495"/>
        <end position="507"/>
    </location>
</feature>
<dbReference type="GO" id="GO:0005634">
    <property type="term" value="C:nucleus"/>
    <property type="evidence" value="ECO:0007669"/>
    <property type="project" value="TreeGrafter"/>
</dbReference>
<protein>
    <submittedName>
        <fullName evidence="4">Uncharacterized protein</fullName>
    </submittedName>
</protein>
<dbReference type="Proteomes" id="UP000886653">
    <property type="component" value="Unassembled WGS sequence"/>
</dbReference>
<comment type="caution">
    <text evidence="4">The sequence shown here is derived from an EMBL/GenBank/DDBJ whole genome shotgun (WGS) entry which is preliminary data.</text>
</comment>
<keyword evidence="5" id="KW-1185">Reference proteome</keyword>
<name>A0A9P6NKH8_9BASI</name>